<dbReference type="SMART" id="SM00804">
    <property type="entry name" value="TAP_C"/>
    <property type="match status" value="1"/>
</dbReference>
<dbReference type="InterPro" id="IPR030217">
    <property type="entry name" value="NXF_fam"/>
</dbReference>
<dbReference type="Gene3D" id="3.10.450.50">
    <property type="match status" value="1"/>
</dbReference>
<dbReference type="FunFam" id="1.10.8.10:FF:000018">
    <property type="entry name" value="Nuclear RNA export factor 1"/>
    <property type="match status" value="1"/>
</dbReference>
<protein>
    <submittedName>
        <fullName evidence="10">Nuclear rna export factor 1-like isoform 2 protein</fullName>
    </submittedName>
</protein>
<accession>A0A0J7K5Y6</accession>
<keyword evidence="11" id="KW-1185">Reference proteome</keyword>
<comment type="caution">
    <text evidence="10">The sequence shown here is derived from an EMBL/GenBank/DDBJ whole genome shotgun (WGS) entry which is preliminary data.</text>
</comment>
<name>A0A0J7K5Y6_LASNI</name>
<dbReference type="OrthoDB" id="25872at2759"/>
<comment type="subcellular location">
    <subcellularLocation>
        <location evidence="1">Nucleus</location>
    </subcellularLocation>
</comment>
<keyword evidence="3" id="KW-0813">Transport</keyword>
<dbReference type="Pfam" id="PF22602">
    <property type="entry name" value="NXF_NTF2"/>
    <property type="match status" value="1"/>
</dbReference>
<dbReference type="InterPro" id="IPR005637">
    <property type="entry name" value="TAP_C_dom"/>
</dbReference>
<keyword evidence="6" id="KW-0509">mRNA transport</keyword>
<dbReference type="PROSITE" id="PS51450">
    <property type="entry name" value="LRR"/>
    <property type="match status" value="2"/>
</dbReference>
<evidence type="ECO:0000313" key="10">
    <source>
        <dbReference type="EMBL" id="KMQ85591.1"/>
    </source>
</evidence>
<keyword evidence="4" id="KW-0433">Leucine-rich repeat</keyword>
<gene>
    <name evidence="10" type="ORF">RF55_15762</name>
</gene>
<feature type="domain" description="TAP-C" evidence="9">
    <location>
        <begin position="269"/>
        <end position="323"/>
    </location>
</feature>
<dbReference type="Gene3D" id="3.80.10.10">
    <property type="entry name" value="Ribonuclease Inhibitor"/>
    <property type="match status" value="1"/>
</dbReference>
<dbReference type="InterPro" id="IPR032710">
    <property type="entry name" value="NTF2-like_dom_sf"/>
</dbReference>
<proteinExistence type="inferred from homology"/>
<evidence type="ECO:0000256" key="3">
    <source>
        <dbReference type="ARBA" id="ARBA00022448"/>
    </source>
</evidence>
<dbReference type="InterPro" id="IPR001611">
    <property type="entry name" value="Leu-rich_rpt"/>
</dbReference>
<dbReference type="PANTHER" id="PTHR10662">
    <property type="entry name" value="NUCLEAR RNA EXPORT FACTOR"/>
    <property type="match status" value="1"/>
</dbReference>
<evidence type="ECO:0000256" key="7">
    <source>
        <dbReference type="ARBA" id="ARBA00023242"/>
    </source>
</evidence>
<dbReference type="PROSITE" id="PS51281">
    <property type="entry name" value="TAP_C"/>
    <property type="match status" value="1"/>
</dbReference>
<organism evidence="10 11">
    <name type="scientific">Lasius niger</name>
    <name type="common">Black garden ant</name>
    <dbReference type="NCBI Taxonomy" id="67767"/>
    <lineage>
        <taxon>Eukaryota</taxon>
        <taxon>Metazoa</taxon>
        <taxon>Ecdysozoa</taxon>
        <taxon>Arthropoda</taxon>
        <taxon>Hexapoda</taxon>
        <taxon>Insecta</taxon>
        <taxon>Pterygota</taxon>
        <taxon>Neoptera</taxon>
        <taxon>Endopterygota</taxon>
        <taxon>Hymenoptera</taxon>
        <taxon>Apocrita</taxon>
        <taxon>Aculeata</taxon>
        <taxon>Formicoidea</taxon>
        <taxon>Formicidae</taxon>
        <taxon>Formicinae</taxon>
        <taxon>Lasius</taxon>
        <taxon>Lasius</taxon>
    </lineage>
</organism>
<dbReference type="Pfam" id="PF03943">
    <property type="entry name" value="TAP_C"/>
    <property type="match status" value="1"/>
</dbReference>
<evidence type="ECO:0000256" key="2">
    <source>
        <dbReference type="ARBA" id="ARBA00009285"/>
    </source>
</evidence>
<dbReference type="GO" id="GO:0003723">
    <property type="term" value="F:RNA binding"/>
    <property type="evidence" value="ECO:0007669"/>
    <property type="project" value="TreeGrafter"/>
</dbReference>
<dbReference type="PaxDb" id="67767-A0A0J7K5Y6"/>
<dbReference type="InterPro" id="IPR032675">
    <property type="entry name" value="LRR_dom_sf"/>
</dbReference>
<comment type="similarity">
    <text evidence="2">Belongs to the NXF family.</text>
</comment>
<dbReference type="InterPro" id="IPR009060">
    <property type="entry name" value="UBA-like_sf"/>
</dbReference>
<keyword evidence="7" id="KW-0539">Nucleus</keyword>
<evidence type="ECO:0000256" key="5">
    <source>
        <dbReference type="ARBA" id="ARBA00022737"/>
    </source>
</evidence>
<dbReference type="EMBL" id="LBMM01013545">
    <property type="protein sequence ID" value="KMQ85591.1"/>
    <property type="molecule type" value="Genomic_DNA"/>
</dbReference>
<dbReference type="CDD" id="cd14342">
    <property type="entry name" value="UBA_TAP-C"/>
    <property type="match status" value="1"/>
</dbReference>
<dbReference type="SUPFAM" id="SSF46934">
    <property type="entry name" value="UBA-like"/>
    <property type="match status" value="1"/>
</dbReference>
<dbReference type="Gene3D" id="1.10.8.10">
    <property type="entry name" value="DNA helicase RuvA subunit, C-terminal domain"/>
    <property type="match status" value="1"/>
</dbReference>
<dbReference type="GO" id="GO:0005634">
    <property type="term" value="C:nucleus"/>
    <property type="evidence" value="ECO:0007669"/>
    <property type="project" value="UniProtKB-SubCell"/>
</dbReference>
<dbReference type="InterPro" id="IPR002075">
    <property type="entry name" value="NTF2_dom"/>
</dbReference>
<evidence type="ECO:0000256" key="6">
    <source>
        <dbReference type="ARBA" id="ARBA00022816"/>
    </source>
</evidence>
<dbReference type="AlphaFoldDB" id="A0A0J7K5Y6"/>
<dbReference type="Proteomes" id="UP000036403">
    <property type="component" value="Unassembled WGS sequence"/>
</dbReference>
<dbReference type="PANTHER" id="PTHR10662:SF22">
    <property type="entry name" value="NUCLEAR RNA EXPORT FACTOR 1"/>
    <property type="match status" value="1"/>
</dbReference>
<evidence type="ECO:0000256" key="4">
    <source>
        <dbReference type="ARBA" id="ARBA00022614"/>
    </source>
</evidence>
<reference evidence="10 11" key="1">
    <citation type="submission" date="2015-04" db="EMBL/GenBank/DDBJ databases">
        <title>Lasius niger genome sequencing.</title>
        <authorList>
            <person name="Konorov E.A."/>
            <person name="Nikitin M.A."/>
            <person name="Kirill M.V."/>
            <person name="Chang P."/>
        </authorList>
    </citation>
    <scope>NUCLEOTIDE SEQUENCE [LARGE SCALE GENOMIC DNA]</scope>
    <source>
        <tissue evidence="10">Whole</tissue>
    </source>
</reference>
<dbReference type="PROSITE" id="PS50177">
    <property type="entry name" value="NTF2_DOMAIN"/>
    <property type="match status" value="1"/>
</dbReference>
<sequence length="323" mass="37420">MLMTVLDIVGEHIPTLEALNLEGNKLQNIDRLSVLNKKFSNLKILYISDNKIKDIHQIDAIKDLKLEELKLIGNPVCNKYKSRQNDYISENRQPLLDAYDEHACFSMTITTSHNNKLNGYLMENRNLFRIYDTARRQKLLKHGRLPVVSFISEMPRTRHFLDSFTMDIALVTQAMMFITITGYFQELDNKEQPIRHFNRTFIIVPEGGGYCIRNEQLHISQPPEAQLKQLNQQLNSQPILNSQSETPPTLLPQTSTEPAKPILAELSEDVKQQMTMTLSQQTNMNLEWSLKCLQETQWNYNNALSAFQEFFKRGQIPSEAFTK</sequence>
<keyword evidence="5" id="KW-0677">Repeat</keyword>
<dbReference type="GO" id="GO:0016973">
    <property type="term" value="P:poly(A)+ mRNA export from nucleus"/>
    <property type="evidence" value="ECO:0007669"/>
    <property type="project" value="TreeGrafter"/>
</dbReference>
<evidence type="ECO:0000313" key="11">
    <source>
        <dbReference type="Proteomes" id="UP000036403"/>
    </source>
</evidence>
<evidence type="ECO:0000259" key="8">
    <source>
        <dbReference type="PROSITE" id="PS50177"/>
    </source>
</evidence>
<dbReference type="SUPFAM" id="SSF52058">
    <property type="entry name" value="L domain-like"/>
    <property type="match status" value="1"/>
</dbReference>
<dbReference type="InterPro" id="IPR018222">
    <property type="entry name" value="Nuclear_transport_factor_2_euk"/>
</dbReference>
<evidence type="ECO:0000259" key="9">
    <source>
        <dbReference type="PROSITE" id="PS51281"/>
    </source>
</evidence>
<dbReference type="STRING" id="67767.A0A0J7K5Y6"/>
<dbReference type="SUPFAM" id="SSF54427">
    <property type="entry name" value="NTF2-like"/>
    <property type="match status" value="1"/>
</dbReference>
<evidence type="ECO:0000256" key="1">
    <source>
        <dbReference type="ARBA" id="ARBA00004123"/>
    </source>
</evidence>
<feature type="domain" description="NTF2" evidence="8">
    <location>
        <begin position="72"/>
        <end position="219"/>
    </location>
</feature>